<organism evidence="7 8">
    <name type="scientific">Clostridium innocuum</name>
    <dbReference type="NCBI Taxonomy" id="1522"/>
    <lineage>
        <taxon>Bacteria</taxon>
        <taxon>Bacillati</taxon>
        <taxon>Bacillota</taxon>
        <taxon>Clostridia</taxon>
        <taxon>Eubacteriales</taxon>
        <taxon>Clostridiaceae</taxon>
        <taxon>Clostridium</taxon>
    </lineage>
</organism>
<dbReference type="Pfam" id="PF00392">
    <property type="entry name" value="GntR"/>
    <property type="match status" value="1"/>
</dbReference>
<dbReference type="RefSeq" id="WP_044907506.1">
    <property type="nucleotide sequence ID" value="NZ_JQIF01000104.1"/>
</dbReference>
<dbReference type="Proteomes" id="UP000030008">
    <property type="component" value="Unassembled WGS sequence"/>
</dbReference>
<evidence type="ECO:0000256" key="4">
    <source>
        <dbReference type="ARBA" id="ARBA00023163"/>
    </source>
</evidence>
<dbReference type="InterPro" id="IPR012770">
    <property type="entry name" value="TreR"/>
</dbReference>
<keyword evidence="2" id="KW-0805">Transcription regulation</keyword>
<dbReference type="SMART" id="SM00345">
    <property type="entry name" value="HTH_GNTR"/>
    <property type="match status" value="1"/>
</dbReference>
<dbReference type="PROSITE" id="PS50949">
    <property type="entry name" value="HTH_GNTR"/>
    <property type="match status" value="1"/>
</dbReference>
<evidence type="ECO:0000256" key="5">
    <source>
        <dbReference type="NCBIfam" id="TIGR02404"/>
    </source>
</evidence>
<name>A0A099I417_CLOIN</name>
<dbReference type="NCBIfam" id="TIGR02404">
    <property type="entry name" value="trehalos_R_Bsub"/>
    <property type="match status" value="1"/>
</dbReference>
<evidence type="ECO:0000256" key="1">
    <source>
        <dbReference type="ARBA" id="ARBA00022491"/>
    </source>
</evidence>
<dbReference type="Pfam" id="PF07702">
    <property type="entry name" value="UTRA"/>
    <property type="match status" value="1"/>
</dbReference>
<dbReference type="GO" id="GO:0045892">
    <property type="term" value="P:negative regulation of DNA-templated transcription"/>
    <property type="evidence" value="ECO:0007669"/>
    <property type="project" value="TreeGrafter"/>
</dbReference>
<dbReference type="InterPro" id="IPR036390">
    <property type="entry name" value="WH_DNA-bd_sf"/>
</dbReference>
<dbReference type="InterPro" id="IPR036388">
    <property type="entry name" value="WH-like_DNA-bd_sf"/>
</dbReference>
<evidence type="ECO:0000256" key="3">
    <source>
        <dbReference type="ARBA" id="ARBA00023125"/>
    </source>
</evidence>
<dbReference type="CDD" id="cd07377">
    <property type="entry name" value="WHTH_GntR"/>
    <property type="match status" value="1"/>
</dbReference>
<dbReference type="InterPro" id="IPR011663">
    <property type="entry name" value="UTRA"/>
</dbReference>
<keyword evidence="4" id="KW-0804">Transcription</keyword>
<comment type="caution">
    <text evidence="7">The sequence shown here is derived from an EMBL/GenBank/DDBJ whole genome shotgun (WGS) entry which is preliminary data.</text>
</comment>
<dbReference type="PANTHER" id="PTHR44846">
    <property type="entry name" value="MANNOSYL-D-GLYCERATE TRANSPORT/METABOLISM SYSTEM REPRESSOR MNGR-RELATED"/>
    <property type="match status" value="1"/>
</dbReference>
<evidence type="ECO:0000313" key="7">
    <source>
        <dbReference type="EMBL" id="KGJ51638.1"/>
    </source>
</evidence>
<feature type="domain" description="HTH gntR-type" evidence="6">
    <location>
        <begin position="1"/>
        <end position="69"/>
    </location>
</feature>
<protein>
    <recommendedName>
        <fullName evidence="5">Trehalose operon repressor</fullName>
    </recommendedName>
</protein>
<dbReference type="PANTHER" id="PTHR44846:SF12">
    <property type="entry name" value="HTH-TYPE TRANSCRIPTIONAL REGULATOR TRER"/>
    <property type="match status" value="1"/>
</dbReference>
<evidence type="ECO:0000313" key="8">
    <source>
        <dbReference type="Proteomes" id="UP000030008"/>
    </source>
</evidence>
<dbReference type="SUPFAM" id="SSF64288">
    <property type="entry name" value="Chorismate lyase-like"/>
    <property type="match status" value="1"/>
</dbReference>
<dbReference type="EMBL" id="JQIF01000104">
    <property type="protein sequence ID" value="KGJ51638.1"/>
    <property type="molecule type" value="Genomic_DNA"/>
</dbReference>
<dbReference type="Gene3D" id="1.10.10.10">
    <property type="entry name" value="Winged helix-like DNA-binding domain superfamily/Winged helix DNA-binding domain"/>
    <property type="match status" value="1"/>
</dbReference>
<dbReference type="GO" id="GO:0003677">
    <property type="term" value="F:DNA binding"/>
    <property type="evidence" value="ECO:0007669"/>
    <property type="project" value="UniProtKB-UniRule"/>
</dbReference>
<dbReference type="AlphaFoldDB" id="A0A099I417"/>
<dbReference type="GO" id="GO:0003700">
    <property type="term" value="F:DNA-binding transcription factor activity"/>
    <property type="evidence" value="ECO:0007669"/>
    <property type="project" value="UniProtKB-UniRule"/>
</dbReference>
<dbReference type="PRINTS" id="PR00035">
    <property type="entry name" value="HTHGNTR"/>
</dbReference>
<dbReference type="SUPFAM" id="SSF46785">
    <property type="entry name" value="Winged helix' DNA-binding domain"/>
    <property type="match status" value="1"/>
</dbReference>
<evidence type="ECO:0000259" key="6">
    <source>
        <dbReference type="PROSITE" id="PS50949"/>
    </source>
</evidence>
<accession>A0A099I417</accession>
<evidence type="ECO:0000256" key="2">
    <source>
        <dbReference type="ARBA" id="ARBA00023015"/>
    </source>
</evidence>
<gene>
    <name evidence="7" type="ORF">CIAN88_19275</name>
</gene>
<dbReference type="SMART" id="SM00866">
    <property type="entry name" value="UTRA"/>
    <property type="match status" value="1"/>
</dbReference>
<keyword evidence="1" id="KW-0678">Repressor</keyword>
<dbReference type="FunFam" id="3.40.1410.10:FF:000008">
    <property type="entry name" value="Transcriptional regulator, GntR family"/>
    <property type="match status" value="1"/>
</dbReference>
<dbReference type="InterPro" id="IPR050679">
    <property type="entry name" value="Bact_HTH_transcr_reg"/>
</dbReference>
<sequence length="238" mass="27686">MSKYEAIYKDILGRIEQNLYAAGDTLPGEYELMKIYEASRDTIRKALLLLAQNGYIQKSKGRGSIVLDRQRYDLPVSGVVSFKELADKMEQDVQTKVICLEKTHPDARIRQLFHMSPEDEIWLVQRVRIIDHEAVILDTDILDASIIPELNEEILEQSLYSYIEETLHLKIAYAEKEITCQNVSGLDTKVLDMKQYDMVVNVESCSYLDDARIFQYTNARHRPDKFRFKDFARRVKLA</sequence>
<keyword evidence="3" id="KW-0238">DNA-binding</keyword>
<dbReference type="Gene3D" id="3.40.1410.10">
    <property type="entry name" value="Chorismate lyase-like"/>
    <property type="match status" value="1"/>
</dbReference>
<reference evidence="7 8" key="1">
    <citation type="submission" date="2014-08" db="EMBL/GenBank/DDBJ databases">
        <title>Clostridium innocuum, an unnegligible vancomycin-resistant pathogen causing extra-intestinal infections.</title>
        <authorList>
            <person name="Feng Y."/>
            <person name="Chiu C.-H."/>
        </authorList>
    </citation>
    <scope>NUCLEOTIDE SEQUENCE [LARGE SCALE GENOMIC DNA]</scope>
    <source>
        <strain evidence="7 8">AN88</strain>
    </source>
</reference>
<proteinExistence type="predicted"/>
<dbReference type="InterPro" id="IPR028978">
    <property type="entry name" value="Chorismate_lyase_/UTRA_dom_sf"/>
</dbReference>
<dbReference type="InterPro" id="IPR000524">
    <property type="entry name" value="Tscrpt_reg_HTH_GntR"/>
</dbReference>